<reference evidence="1" key="1">
    <citation type="submission" date="2018-08" db="EMBL/GenBank/DDBJ databases">
        <authorList>
            <person name="Rossello M."/>
        </authorList>
    </citation>
    <scope>NUCLEOTIDE SEQUENCE [LARGE SCALE GENOMIC DNA]</scope>
    <source>
        <strain evidence="1">cv. Chinese Spring</strain>
    </source>
</reference>
<proteinExistence type="predicted"/>
<protein>
    <recommendedName>
        <fullName evidence="3">BTB domain-containing protein</fullName>
    </recommendedName>
</protein>
<name>A0A3B6RRW4_WHEAT</name>
<dbReference type="AlphaFoldDB" id="A0A3B6RRW4"/>
<organism evidence="1">
    <name type="scientific">Triticum aestivum</name>
    <name type="common">Wheat</name>
    <dbReference type="NCBI Taxonomy" id="4565"/>
    <lineage>
        <taxon>Eukaryota</taxon>
        <taxon>Viridiplantae</taxon>
        <taxon>Streptophyta</taxon>
        <taxon>Embryophyta</taxon>
        <taxon>Tracheophyta</taxon>
        <taxon>Spermatophyta</taxon>
        <taxon>Magnoliopsida</taxon>
        <taxon>Liliopsida</taxon>
        <taxon>Poales</taxon>
        <taxon>Poaceae</taxon>
        <taxon>BOP clade</taxon>
        <taxon>Pooideae</taxon>
        <taxon>Triticodae</taxon>
        <taxon>Triticeae</taxon>
        <taxon>Triticinae</taxon>
        <taxon>Triticum</taxon>
    </lineage>
</organism>
<dbReference type="Proteomes" id="UP000019116">
    <property type="component" value="Chromosome 7A"/>
</dbReference>
<dbReference type="Gramene" id="TraesLAC7A03G03973280.1">
    <property type="protein sequence ID" value="TraesLAC7A03G03973280.1"/>
    <property type="gene ID" value="TraesLAC7A03G03973280"/>
</dbReference>
<evidence type="ECO:0008006" key="3">
    <source>
        <dbReference type="Google" id="ProtNLM"/>
    </source>
</evidence>
<dbReference type="Gramene" id="TraesCS7A02G516200.1">
    <property type="protein sequence ID" value="TraesCS7A02G516200.1"/>
    <property type="gene ID" value="TraesCS7A02G516200"/>
</dbReference>
<dbReference type="Gramene" id="TraesCS7A03G1254100.1">
    <property type="protein sequence ID" value="TraesCS7A03G1254100.1.CDS"/>
    <property type="gene ID" value="TraesCS7A03G1254100"/>
</dbReference>
<sequence length="91" mass="10153">MDALSLTICVHRNILVARSGFFTAKLSDRWSNQRWTLSHINKISDYNNVEIDTAAAPFPARHLAGADRRTLCRCSRAAPDTIPHLGRPHSA</sequence>
<dbReference type="STRING" id="4565.A0A3B6RRW4"/>
<dbReference type="PaxDb" id="4565-Traes_7AL_B6B3EFAC6.2"/>
<keyword evidence="2" id="KW-1185">Reference proteome</keyword>
<dbReference type="Gramene" id="TraesNOR7A03G04063150.1">
    <property type="protein sequence ID" value="TraesNOR7A03G04063150.1"/>
    <property type="gene ID" value="TraesNOR7A03G04063150"/>
</dbReference>
<dbReference type="EnsemblPlants" id="TraesCS7A02G516200.1">
    <property type="protein sequence ID" value="TraesCS7A02G516200.1"/>
    <property type="gene ID" value="TraesCS7A02G516200"/>
</dbReference>
<accession>A0A3B6RRW4</accession>
<evidence type="ECO:0000313" key="1">
    <source>
        <dbReference type="EnsemblPlants" id="TraesCS7A02G516200.1"/>
    </source>
</evidence>
<reference evidence="1" key="2">
    <citation type="submission" date="2018-10" db="UniProtKB">
        <authorList>
            <consortium name="EnsemblPlants"/>
        </authorList>
    </citation>
    <scope>IDENTIFICATION</scope>
</reference>
<dbReference type="Gramene" id="TraesSTA7A03G04014970.1">
    <property type="protein sequence ID" value="TraesSTA7A03G04014970.1"/>
    <property type="gene ID" value="TraesSTA7A03G04014970"/>
</dbReference>
<evidence type="ECO:0000313" key="2">
    <source>
        <dbReference type="Proteomes" id="UP000019116"/>
    </source>
</evidence>